<accession>A0AAV7UX02</accession>
<name>A0AAV7UX02_PLEWA</name>
<evidence type="ECO:0000313" key="3">
    <source>
        <dbReference type="Proteomes" id="UP001066276"/>
    </source>
</evidence>
<proteinExistence type="predicted"/>
<comment type="caution">
    <text evidence="2">The sequence shown here is derived from an EMBL/GenBank/DDBJ whole genome shotgun (WGS) entry which is preliminary data.</text>
</comment>
<dbReference type="EMBL" id="JANPWB010000004">
    <property type="protein sequence ID" value="KAJ1192914.1"/>
    <property type="molecule type" value="Genomic_DNA"/>
</dbReference>
<feature type="compositionally biased region" description="Basic and acidic residues" evidence="1">
    <location>
        <begin position="13"/>
        <end position="44"/>
    </location>
</feature>
<keyword evidence="3" id="KW-1185">Reference proteome</keyword>
<protein>
    <submittedName>
        <fullName evidence="2">Uncharacterized protein</fullName>
    </submittedName>
</protein>
<evidence type="ECO:0000256" key="1">
    <source>
        <dbReference type="SAM" id="MobiDB-lite"/>
    </source>
</evidence>
<gene>
    <name evidence="2" type="ORF">NDU88_002220</name>
</gene>
<organism evidence="2 3">
    <name type="scientific">Pleurodeles waltl</name>
    <name type="common">Iberian ribbed newt</name>
    <dbReference type="NCBI Taxonomy" id="8319"/>
    <lineage>
        <taxon>Eukaryota</taxon>
        <taxon>Metazoa</taxon>
        <taxon>Chordata</taxon>
        <taxon>Craniata</taxon>
        <taxon>Vertebrata</taxon>
        <taxon>Euteleostomi</taxon>
        <taxon>Amphibia</taxon>
        <taxon>Batrachia</taxon>
        <taxon>Caudata</taxon>
        <taxon>Salamandroidea</taxon>
        <taxon>Salamandridae</taxon>
        <taxon>Pleurodelinae</taxon>
        <taxon>Pleurodeles</taxon>
    </lineage>
</organism>
<dbReference type="AlphaFoldDB" id="A0AAV7UX02"/>
<feature type="region of interest" description="Disordered" evidence="1">
    <location>
        <begin position="13"/>
        <end position="53"/>
    </location>
</feature>
<dbReference type="Proteomes" id="UP001066276">
    <property type="component" value="Chromosome 2_2"/>
</dbReference>
<reference evidence="2" key="1">
    <citation type="journal article" date="2022" name="bioRxiv">
        <title>Sequencing and chromosome-scale assembly of the giantPleurodeles waltlgenome.</title>
        <authorList>
            <person name="Brown T."/>
            <person name="Elewa A."/>
            <person name="Iarovenko S."/>
            <person name="Subramanian E."/>
            <person name="Araus A.J."/>
            <person name="Petzold A."/>
            <person name="Susuki M."/>
            <person name="Suzuki K.-i.T."/>
            <person name="Hayashi T."/>
            <person name="Toyoda A."/>
            <person name="Oliveira C."/>
            <person name="Osipova E."/>
            <person name="Leigh N.D."/>
            <person name="Simon A."/>
            <person name="Yun M.H."/>
        </authorList>
    </citation>
    <scope>NUCLEOTIDE SEQUENCE</scope>
    <source>
        <strain evidence="2">20211129_DDA</strain>
        <tissue evidence="2">Liver</tissue>
    </source>
</reference>
<sequence>MVKLCLLPVHQDARSVTIKDHPGGVKENGEKARPHNPKEDDRRPGPGGSRYQEAVRTGVTQAYVALSPRV</sequence>
<evidence type="ECO:0000313" key="2">
    <source>
        <dbReference type="EMBL" id="KAJ1192914.1"/>
    </source>
</evidence>